<evidence type="ECO:0000313" key="1">
    <source>
        <dbReference type="EMBL" id="SIO40186.1"/>
    </source>
</evidence>
<evidence type="ECO:0000313" key="2">
    <source>
        <dbReference type="Proteomes" id="UP000184782"/>
    </source>
</evidence>
<dbReference type="EMBL" id="FSRQ01000007">
    <property type="protein sequence ID" value="SIO40186.1"/>
    <property type="molecule type" value="Genomic_DNA"/>
</dbReference>
<reference evidence="2" key="1">
    <citation type="submission" date="2016-12" db="EMBL/GenBank/DDBJ databases">
        <authorList>
            <person name="Varghese N."/>
            <person name="Submissions S."/>
        </authorList>
    </citation>
    <scope>NUCLEOTIDE SEQUENCE [LARGE SCALE GENOMIC DNA]</scope>
    <source>
        <strain evidence="2">DSM 16779</strain>
    </source>
</reference>
<dbReference type="AlphaFoldDB" id="A0A1N6J7V1"/>
<dbReference type="InterPro" id="IPR032578">
    <property type="entry name" value="DUF4919"/>
</dbReference>
<protein>
    <recommendedName>
        <fullName evidence="3">DUF4919 domain-containing protein</fullName>
    </recommendedName>
</protein>
<dbReference type="OrthoDB" id="686440at2"/>
<accession>A0A1N6J7V1</accession>
<keyword evidence="2" id="KW-1185">Reference proteome</keyword>
<dbReference type="STRING" id="59733.SAMN05421769_4174"/>
<name>A0A1N6J7V1_9FLAO</name>
<dbReference type="RefSeq" id="WP_074232321.1">
    <property type="nucleotide sequence ID" value="NZ_FSRQ01000007.1"/>
</dbReference>
<sequence>MLKHFLFFSLIFISNFSFSQQKEYEAPNYNVIQKNIENKDSEFYYPKLMDKLKANDTLITNDQYKHLYFGYTFQKEYHPYKISENEKKLNPYFQKKDLKKTDYAEIIKISNAALKEFPINLRVMNFLAYIYHLDGNEAMANKVSRNFYGLFGAIFSSGDGRDCTTGFHVITVNHEYVVMNILQLEIASQGLSGDCDYISLEKDKYKLPGVYFNITKLKEKGFDF</sequence>
<gene>
    <name evidence="1" type="ORF">SAMN05421769_4174</name>
</gene>
<organism evidence="1 2">
    <name type="scientific">Chryseobacterium scophthalmum</name>
    <dbReference type="NCBI Taxonomy" id="59733"/>
    <lineage>
        <taxon>Bacteria</taxon>
        <taxon>Pseudomonadati</taxon>
        <taxon>Bacteroidota</taxon>
        <taxon>Flavobacteriia</taxon>
        <taxon>Flavobacteriales</taxon>
        <taxon>Weeksellaceae</taxon>
        <taxon>Chryseobacterium group</taxon>
        <taxon>Chryseobacterium</taxon>
    </lineage>
</organism>
<dbReference type="Pfam" id="PF16266">
    <property type="entry name" value="DUF4919"/>
    <property type="match status" value="1"/>
</dbReference>
<evidence type="ECO:0008006" key="3">
    <source>
        <dbReference type="Google" id="ProtNLM"/>
    </source>
</evidence>
<proteinExistence type="predicted"/>
<dbReference type="Proteomes" id="UP000184782">
    <property type="component" value="Unassembled WGS sequence"/>
</dbReference>